<dbReference type="AlphaFoldDB" id="A0A7W3IQG4"/>
<evidence type="ECO:0000256" key="3">
    <source>
        <dbReference type="ARBA" id="ARBA00022630"/>
    </source>
</evidence>
<evidence type="ECO:0000313" key="10">
    <source>
        <dbReference type="EMBL" id="MBA8793358.1"/>
    </source>
</evidence>
<dbReference type="InterPro" id="IPR006089">
    <property type="entry name" value="Acyl-CoA_DH_CS"/>
</dbReference>
<evidence type="ECO:0000259" key="8">
    <source>
        <dbReference type="Pfam" id="PF02770"/>
    </source>
</evidence>
<evidence type="ECO:0000256" key="1">
    <source>
        <dbReference type="ARBA" id="ARBA00001974"/>
    </source>
</evidence>
<dbReference type="Gene3D" id="2.40.110.10">
    <property type="entry name" value="Butyryl-CoA Dehydrogenase, subunit A, domain 2"/>
    <property type="match status" value="1"/>
</dbReference>
<sequence>MSTVASAFAEIYRPTEEHEAFRAAAREVCEAKVAPWAAETDELAAFPKASLEALVAADLHAPHVPEAYGGVGADALATVIVIEEVARVCASSSLIPAVNKLASLCWITEADESLRQRYLPPLAAGDALASYCLSEPDAGSDAAAMRTRAVRDGDDWVLDGVKRWISNAGVSDYYTVFAVTDPDKQATRKGSGISAFVVEKGDDGVSFGAPEKKLGIKGSPTCEVYLDHVWIPGDRLIGEVDKGFPIAMRTLDHTRVTIAAQAVGIAQGALDYALGYVKQRQQFGKAIAEFQGIQFMLAEMGMKLEAARQLTYTAAARSERNDADLTWFGSAAKCFASDVAMQVTTDAVQLLGGYGYTKDYPLERMMRDAKITQIYEGTNQVQRIVMARQLLAGLPH</sequence>
<dbReference type="InterPro" id="IPR037069">
    <property type="entry name" value="AcylCoA_DH/ox_N_sf"/>
</dbReference>
<comment type="similarity">
    <text evidence="2 6">Belongs to the acyl-CoA dehydrogenase family.</text>
</comment>
<accession>A0A7W3IQG4</accession>
<dbReference type="Gene3D" id="1.10.540.10">
    <property type="entry name" value="Acyl-CoA dehydrogenase/oxidase, N-terminal domain"/>
    <property type="match status" value="1"/>
</dbReference>
<dbReference type="SUPFAM" id="SSF56645">
    <property type="entry name" value="Acyl-CoA dehydrogenase NM domain-like"/>
    <property type="match status" value="1"/>
</dbReference>
<dbReference type="RefSeq" id="WP_182558864.1">
    <property type="nucleotide sequence ID" value="NZ_JACGWT010000001.1"/>
</dbReference>
<evidence type="ECO:0000256" key="2">
    <source>
        <dbReference type="ARBA" id="ARBA00009347"/>
    </source>
</evidence>
<keyword evidence="3 6" id="KW-0285">Flavoprotein</keyword>
<dbReference type="PANTHER" id="PTHR43884:SF12">
    <property type="entry name" value="ISOVALERYL-COA DEHYDROGENASE, MITOCHONDRIAL-RELATED"/>
    <property type="match status" value="1"/>
</dbReference>
<gene>
    <name evidence="10" type="ORF">FHX74_000952</name>
</gene>
<feature type="domain" description="Acyl-CoA dehydrogenase/oxidase N-terminal" evidence="9">
    <location>
        <begin position="15"/>
        <end position="126"/>
    </location>
</feature>
<dbReference type="PANTHER" id="PTHR43884">
    <property type="entry name" value="ACYL-COA DEHYDROGENASE"/>
    <property type="match status" value="1"/>
</dbReference>
<dbReference type="Pfam" id="PF02771">
    <property type="entry name" value="Acyl-CoA_dh_N"/>
    <property type="match status" value="1"/>
</dbReference>
<dbReference type="InterPro" id="IPR009100">
    <property type="entry name" value="AcylCoA_DH/oxidase_NM_dom_sf"/>
</dbReference>
<name>A0A7W3IQG4_9ACTN</name>
<keyword evidence="5 6" id="KW-0560">Oxidoreductase</keyword>
<dbReference type="FunFam" id="1.20.140.10:FF:000004">
    <property type="entry name" value="Acyl-CoA dehydrogenase FadE25"/>
    <property type="match status" value="1"/>
</dbReference>
<dbReference type="GO" id="GO:0050660">
    <property type="term" value="F:flavin adenine dinucleotide binding"/>
    <property type="evidence" value="ECO:0007669"/>
    <property type="project" value="InterPro"/>
</dbReference>
<protein>
    <submittedName>
        <fullName evidence="10">Alkylation response protein AidB-like acyl-CoA dehydrogenase</fullName>
    </submittedName>
</protein>
<evidence type="ECO:0000256" key="6">
    <source>
        <dbReference type="RuleBase" id="RU362125"/>
    </source>
</evidence>
<dbReference type="InterPro" id="IPR013786">
    <property type="entry name" value="AcylCoA_DH/ox_N"/>
</dbReference>
<feature type="domain" description="Acyl-CoA dehydrogenase/oxidase C-terminal" evidence="7">
    <location>
        <begin position="241"/>
        <end position="391"/>
    </location>
</feature>
<dbReference type="Proteomes" id="UP000523079">
    <property type="component" value="Unassembled WGS sequence"/>
</dbReference>
<dbReference type="Pfam" id="PF02770">
    <property type="entry name" value="Acyl-CoA_dh_M"/>
    <property type="match status" value="1"/>
</dbReference>
<evidence type="ECO:0000313" key="11">
    <source>
        <dbReference type="Proteomes" id="UP000523079"/>
    </source>
</evidence>
<dbReference type="PROSITE" id="PS00073">
    <property type="entry name" value="ACYL_COA_DH_2"/>
    <property type="match status" value="1"/>
</dbReference>
<evidence type="ECO:0000259" key="9">
    <source>
        <dbReference type="Pfam" id="PF02771"/>
    </source>
</evidence>
<feature type="domain" description="Acyl-CoA oxidase/dehydrogenase middle" evidence="8">
    <location>
        <begin position="131"/>
        <end position="229"/>
    </location>
</feature>
<proteinExistence type="inferred from homology"/>
<dbReference type="EMBL" id="JACGWT010000001">
    <property type="protein sequence ID" value="MBA8793358.1"/>
    <property type="molecule type" value="Genomic_DNA"/>
</dbReference>
<dbReference type="FunFam" id="2.40.110.10:FF:000001">
    <property type="entry name" value="Acyl-CoA dehydrogenase, mitochondrial"/>
    <property type="match status" value="1"/>
</dbReference>
<dbReference type="InterPro" id="IPR009075">
    <property type="entry name" value="AcylCo_DH/oxidase_C"/>
</dbReference>
<reference evidence="10 11" key="1">
    <citation type="submission" date="2020-07" db="EMBL/GenBank/DDBJ databases">
        <title>Sequencing the genomes of 1000 actinobacteria strains.</title>
        <authorList>
            <person name="Klenk H.-P."/>
        </authorList>
    </citation>
    <scope>NUCLEOTIDE SEQUENCE [LARGE SCALE GENOMIC DNA]</scope>
    <source>
        <strain evidence="10 11">DSM 100723</strain>
    </source>
</reference>
<dbReference type="GO" id="GO:0003995">
    <property type="term" value="F:acyl-CoA dehydrogenase activity"/>
    <property type="evidence" value="ECO:0007669"/>
    <property type="project" value="InterPro"/>
</dbReference>
<dbReference type="InterPro" id="IPR046373">
    <property type="entry name" value="Acyl-CoA_Oxase/DH_mid-dom_sf"/>
</dbReference>
<dbReference type="PIRSF" id="PIRSF016578">
    <property type="entry name" value="HsaA"/>
    <property type="match status" value="1"/>
</dbReference>
<evidence type="ECO:0000256" key="4">
    <source>
        <dbReference type="ARBA" id="ARBA00022827"/>
    </source>
</evidence>
<comment type="cofactor">
    <cofactor evidence="1 6">
        <name>FAD</name>
        <dbReference type="ChEBI" id="CHEBI:57692"/>
    </cofactor>
</comment>
<evidence type="ECO:0000256" key="5">
    <source>
        <dbReference type="ARBA" id="ARBA00023002"/>
    </source>
</evidence>
<keyword evidence="4 6" id="KW-0274">FAD</keyword>
<organism evidence="10 11">
    <name type="scientific">Microlunatus kandeliicorticis</name>
    <dbReference type="NCBI Taxonomy" id="1759536"/>
    <lineage>
        <taxon>Bacteria</taxon>
        <taxon>Bacillati</taxon>
        <taxon>Actinomycetota</taxon>
        <taxon>Actinomycetes</taxon>
        <taxon>Propionibacteriales</taxon>
        <taxon>Propionibacteriaceae</taxon>
        <taxon>Microlunatus</taxon>
    </lineage>
</organism>
<dbReference type="PROSITE" id="PS00072">
    <property type="entry name" value="ACYL_COA_DH_1"/>
    <property type="match status" value="1"/>
</dbReference>
<dbReference type="SUPFAM" id="SSF47203">
    <property type="entry name" value="Acyl-CoA dehydrogenase C-terminal domain-like"/>
    <property type="match status" value="1"/>
</dbReference>
<dbReference type="Gene3D" id="1.20.140.10">
    <property type="entry name" value="Butyryl-CoA Dehydrogenase, subunit A, domain 3"/>
    <property type="match status" value="1"/>
</dbReference>
<keyword evidence="11" id="KW-1185">Reference proteome</keyword>
<dbReference type="InterPro" id="IPR006091">
    <property type="entry name" value="Acyl-CoA_Oxase/DH_mid-dom"/>
</dbReference>
<comment type="caution">
    <text evidence="10">The sequence shown here is derived from an EMBL/GenBank/DDBJ whole genome shotgun (WGS) entry which is preliminary data.</text>
</comment>
<evidence type="ECO:0000259" key="7">
    <source>
        <dbReference type="Pfam" id="PF00441"/>
    </source>
</evidence>
<dbReference type="InterPro" id="IPR036250">
    <property type="entry name" value="AcylCo_DH-like_C"/>
</dbReference>
<dbReference type="Pfam" id="PF00441">
    <property type="entry name" value="Acyl-CoA_dh_1"/>
    <property type="match status" value="1"/>
</dbReference>